<feature type="transmembrane region" description="Helical" evidence="7">
    <location>
        <begin position="110"/>
        <end position="130"/>
    </location>
</feature>
<evidence type="ECO:0000256" key="5">
    <source>
        <dbReference type="ARBA" id="ARBA00022989"/>
    </source>
</evidence>
<evidence type="ECO:0000256" key="4">
    <source>
        <dbReference type="ARBA" id="ARBA00022692"/>
    </source>
</evidence>
<dbReference type="SUPFAM" id="SSF161098">
    <property type="entry name" value="MetI-like"/>
    <property type="match status" value="1"/>
</dbReference>
<keyword evidence="6 7" id="KW-0472">Membrane</keyword>
<evidence type="ECO:0000313" key="9">
    <source>
        <dbReference type="EMBL" id="MDG0791118.1"/>
    </source>
</evidence>
<evidence type="ECO:0000313" key="10">
    <source>
        <dbReference type="Proteomes" id="UP001153387"/>
    </source>
</evidence>
<name>A0A9X4QLZ3_9BACL</name>
<keyword evidence="5 7" id="KW-1133">Transmembrane helix</keyword>
<dbReference type="GO" id="GO:0005886">
    <property type="term" value="C:plasma membrane"/>
    <property type="evidence" value="ECO:0007669"/>
    <property type="project" value="UniProtKB-SubCell"/>
</dbReference>
<evidence type="ECO:0000256" key="1">
    <source>
        <dbReference type="ARBA" id="ARBA00004651"/>
    </source>
</evidence>
<feature type="transmembrane region" description="Helical" evidence="7">
    <location>
        <begin position="77"/>
        <end position="98"/>
    </location>
</feature>
<dbReference type="InterPro" id="IPR000515">
    <property type="entry name" value="MetI-like"/>
</dbReference>
<proteinExistence type="inferred from homology"/>
<organism evidence="9 10">
    <name type="scientific">Cohnella ginsengisoli</name>
    <dbReference type="NCBI Taxonomy" id="425004"/>
    <lineage>
        <taxon>Bacteria</taxon>
        <taxon>Bacillati</taxon>
        <taxon>Bacillota</taxon>
        <taxon>Bacilli</taxon>
        <taxon>Bacillales</taxon>
        <taxon>Paenibacillaceae</taxon>
        <taxon>Cohnella</taxon>
    </lineage>
</organism>
<evidence type="ECO:0000256" key="3">
    <source>
        <dbReference type="ARBA" id="ARBA00022475"/>
    </source>
</evidence>
<feature type="transmembrane region" description="Helical" evidence="7">
    <location>
        <begin position="12"/>
        <end position="34"/>
    </location>
</feature>
<dbReference type="AlphaFoldDB" id="A0A9X4QLZ3"/>
<feature type="transmembrane region" description="Helical" evidence="7">
    <location>
        <begin position="142"/>
        <end position="163"/>
    </location>
</feature>
<keyword evidence="10" id="KW-1185">Reference proteome</keyword>
<dbReference type="EMBL" id="JAPDHZ010000002">
    <property type="protein sequence ID" value="MDG0791118.1"/>
    <property type="molecule type" value="Genomic_DNA"/>
</dbReference>
<gene>
    <name evidence="9" type="ORF">OMP38_09720</name>
</gene>
<dbReference type="PANTHER" id="PTHR43744:SF9">
    <property type="entry name" value="POLYGALACTURONAN_RHAMNOGALACTURONAN TRANSPORT SYSTEM PERMEASE PROTEIN YTCP"/>
    <property type="match status" value="1"/>
</dbReference>
<keyword evidence="2 7" id="KW-0813">Transport</keyword>
<feature type="domain" description="ABC transmembrane type-1" evidence="8">
    <location>
        <begin position="75"/>
        <end position="280"/>
    </location>
</feature>
<dbReference type="GO" id="GO:0055085">
    <property type="term" value="P:transmembrane transport"/>
    <property type="evidence" value="ECO:0007669"/>
    <property type="project" value="InterPro"/>
</dbReference>
<dbReference type="Pfam" id="PF00528">
    <property type="entry name" value="BPD_transp_1"/>
    <property type="match status" value="1"/>
</dbReference>
<dbReference type="RefSeq" id="WP_277564894.1">
    <property type="nucleotide sequence ID" value="NZ_JAPDHZ010000002.1"/>
</dbReference>
<evidence type="ECO:0000256" key="6">
    <source>
        <dbReference type="ARBA" id="ARBA00023136"/>
    </source>
</evidence>
<dbReference type="CDD" id="cd06261">
    <property type="entry name" value="TM_PBP2"/>
    <property type="match status" value="1"/>
</dbReference>
<evidence type="ECO:0000259" key="8">
    <source>
        <dbReference type="PROSITE" id="PS50928"/>
    </source>
</evidence>
<comment type="subcellular location">
    <subcellularLocation>
        <location evidence="1 7">Cell membrane</location>
        <topology evidence="1 7">Multi-pass membrane protein</topology>
    </subcellularLocation>
</comment>
<dbReference type="InterPro" id="IPR035906">
    <property type="entry name" value="MetI-like_sf"/>
</dbReference>
<dbReference type="Proteomes" id="UP001153387">
    <property type="component" value="Unassembled WGS sequence"/>
</dbReference>
<dbReference type="PANTHER" id="PTHR43744">
    <property type="entry name" value="ABC TRANSPORTER PERMEASE PROTEIN MG189-RELATED-RELATED"/>
    <property type="match status" value="1"/>
</dbReference>
<feature type="transmembrane region" description="Helical" evidence="7">
    <location>
        <begin position="260"/>
        <end position="280"/>
    </location>
</feature>
<keyword evidence="4 7" id="KW-0812">Transmembrane</keyword>
<feature type="transmembrane region" description="Helical" evidence="7">
    <location>
        <begin position="184"/>
        <end position="209"/>
    </location>
</feature>
<protein>
    <submittedName>
        <fullName evidence="9">Carbohydrate ABC transporter permease</fullName>
    </submittedName>
</protein>
<dbReference type="Gene3D" id="1.10.3720.10">
    <property type="entry name" value="MetI-like"/>
    <property type="match status" value="1"/>
</dbReference>
<comment type="similarity">
    <text evidence="7">Belongs to the binding-protein-dependent transport system permease family.</text>
</comment>
<reference evidence="9 10" key="1">
    <citation type="submission" date="2022-10" db="EMBL/GenBank/DDBJ databases">
        <title>Comparative genomic analysis of Cohnella hashimotonis sp. nov., isolated from the International Space Station.</title>
        <authorList>
            <person name="Simpson A."/>
            <person name="Venkateswaran K."/>
        </authorList>
    </citation>
    <scope>NUCLEOTIDE SEQUENCE [LARGE SCALE GENOMIC DNA]</scope>
    <source>
        <strain evidence="9 10">DSM 18997</strain>
    </source>
</reference>
<sequence length="295" mass="32863">MTSKLGAIRYSDLVIYAIVLAFSLLCLLPFLMVIGGSFTDELEIQAHGYQLIPGQFSLEAYHILFVQWKVLVNGYKISTIVTIVGTAASVMICAMLAYPMSLRRVKYRRFLSVYAMLTLLFSGGMVPWYIVCVNYLHLKDSIAALIIPYLCSAFNVFLIRNYFQSLPEELSESAKIDGAGEATIFFKIVMRLSTPVIATVSLFIALTYWNDWYLGVMLIDSSDLQPLQLLLRSIVSNIMFLKTSDAAARMLSGSLVPSEGIKLATCVLTIGPMVFLYPFVQRYFVKGIMIGAVKG</sequence>
<keyword evidence="3" id="KW-1003">Cell membrane</keyword>
<evidence type="ECO:0000256" key="7">
    <source>
        <dbReference type="RuleBase" id="RU363032"/>
    </source>
</evidence>
<accession>A0A9X4QLZ3</accession>
<evidence type="ECO:0000256" key="2">
    <source>
        <dbReference type="ARBA" id="ARBA00022448"/>
    </source>
</evidence>
<comment type="caution">
    <text evidence="9">The sequence shown here is derived from an EMBL/GenBank/DDBJ whole genome shotgun (WGS) entry which is preliminary data.</text>
</comment>
<dbReference type="PROSITE" id="PS50928">
    <property type="entry name" value="ABC_TM1"/>
    <property type="match status" value="1"/>
</dbReference>